<evidence type="ECO:0000259" key="11">
    <source>
        <dbReference type="Pfam" id="PF01425"/>
    </source>
</evidence>
<comment type="similarity">
    <text evidence="1 10">Belongs to the amidase family. GatA subfamily.</text>
</comment>
<dbReference type="InterPro" id="IPR004412">
    <property type="entry name" value="GatA"/>
</dbReference>
<keyword evidence="8 10" id="KW-0648">Protein biosynthesis</keyword>
<comment type="catalytic activity">
    <reaction evidence="9 10">
        <text>L-glutamyl-tRNA(Gln) + L-glutamine + ATP + H2O = L-glutaminyl-tRNA(Gln) + L-glutamate + ADP + phosphate + H(+)</text>
        <dbReference type="Rhea" id="RHEA:17521"/>
        <dbReference type="Rhea" id="RHEA-COMP:9681"/>
        <dbReference type="Rhea" id="RHEA-COMP:9684"/>
        <dbReference type="ChEBI" id="CHEBI:15377"/>
        <dbReference type="ChEBI" id="CHEBI:15378"/>
        <dbReference type="ChEBI" id="CHEBI:29985"/>
        <dbReference type="ChEBI" id="CHEBI:30616"/>
        <dbReference type="ChEBI" id="CHEBI:43474"/>
        <dbReference type="ChEBI" id="CHEBI:58359"/>
        <dbReference type="ChEBI" id="CHEBI:78520"/>
        <dbReference type="ChEBI" id="CHEBI:78521"/>
        <dbReference type="ChEBI" id="CHEBI:456216"/>
        <dbReference type="EC" id="6.3.5.7"/>
    </reaction>
</comment>
<comment type="subunit">
    <text evidence="2 10">Heterotrimer of A, B and C subunits.</text>
</comment>
<dbReference type="Gene3D" id="3.90.1300.10">
    <property type="entry name" value="Amidase signature (AS) domain"/>
    <property type="match status" value="1"/>
</dbReference>
<evidence type="ECO:0000256" key="4">
    <source>
        <dbReference type="ARBA" id="ARBA00014428"/>
    </source>
</evidence>
<evidence type="ECO:0000256" key="6">
    <source>
        <dbReference type="ARBA" id="ARBA00022741"/>
    </source>
</evidence>
<comment type="function">
    <text evidence="10">Allows the formation of correctly charged Gln-tRNA(Gln) through the transamidation of misacylated Glu-tRNA(Gln) in organisms which lack glutaminyl-tRNA synthetase. The reaction takes place in the presence of glutamine and ATP through an activated gamma-phospho-Glu-tRNA(Gln).</text>
</comment>
<proteinExistence type="inferred from homology"/>
<evidence type="ECO:0000313" key="13">
    <source>
        <dbReference type="Proteomes" id="UP000319576"/>
    </source>
</evidence>
<feature type="active site" description="Acyl-ester intermediate" evidence="10">
    <location>
        <position position="178"/>
    </location>
</feature>
<dbReference type="HAMAP" id="MF_00120">
    <property type="entry name" value="GatA"/>
    <property type="match status" value="1"/>
</dbReference>
<keyword evidence="12" id="KW-0808">Transferase</keyword>
<dbReference type="RefSeq" id="WP_145243348.1">
    <property type="nucleotide sequence ID" value="NZ_CP036273.1"/>
</dbReference>
<protein>
    <recommendedName>
        <fullName evidence="4 10">Glutamyl-tRNA(Gln) amidotransferase subunit A</fullName>
        <shortName evidence="10">Glu-ADT subunit A</shortName>
        <ecNumber evidence="3 10">6.3.5.7</ecNumber>
    </recommendedName>
</protein>
<keyword evidence="13" id="KW-1185">Reference proteome</keyword>
<dbReference type="EC" id="6.3.5.7" evidence="3 10"/>
<dbReference type="NCBIfam" id="TIGR00132">
    <property type="entry name" value="gatA"/>
    <property type="match status" value="1"/>
</dbReference>
<dbReference type="InterPro" id="IPR020556">
    <property type="entry name" value="Amidase_CS"/>
</dbReference>
<sequence>MSLIEKTAAELLALQAAKQASAAEVADAFLAAVRDREPKLKSFMTVDEADVRKQAAAVDAKRAAGQPLGKLAGVPVAVKDVLCTKGMRTTCSSKILDGFVPPYDAHVVERLRAEDAVILGKTNMDEFAMGSSTENSAYQTSRNPWDVSRIPGGSSGGSAAAVAGCQAPLSLGTDTGGSIRQPAALCGIVGIKPTYGRVSRYGLIAFASSLDQVGPFTHDVTDCALMMEVVSGHDGRDSTSIDTPVPAYTKTLNDPIAGLRIGVPKEFFGEGLDSEVEGAVRAALMEYEKRGAKLVDVSLPHSPYALAAYYIVAPAEASSNLARFDGMHYGHRTKEKADLIATYSKSRGEGFGPEVQRRIMIGTYVLSSGYKDAYYVKALKVRRLVKKDYDEAFEKCDVVMGPTTPTAAFKAGEKSGDPLAMYLSDVYTVSCNLAGIPGVSIPCGFTKDKLPIGLQLLCPPFEEERMLRAARMYEAATDWHTRRPAV</sequence>
<evidence type="ECO:0000256" key="9">
    <source>
        <dbReference type="ARBA" id="ARBA00047407"/>
    </source>
</evidence>
<name>A0A517Y0F5_9BACT</name>
<evidence type="ECO:0000256" key="8">
    <source>
        <dbReference type="ARBA" id="ARBA00022917"/>
    </source>
</evidence>
<organism evidence="12 13">
    <name type="scientific">Urbifossiella limnaea</name>
    <dbReference type="NCBI Taxonomy" id="2528023"/>
    <lineage>
        <taxon>Bacteria</taxon>
        <taxon>Pseudomonadati</taxon>
        <taxon>Planctomycetota</taxon>
        <taxon>Planctomycetia</taxon>
        <taxon>Gemmatales</taxon>
        <taxon>Gemmataceae</taxon>
        <taxon>Urbifossiella</taxon>
    </lineage>
</organism>
<keyword evidence="6 10" id="KW-0547">Nucleotide-binding</keyword>
<dbReference type="PANTHER" id="PTHR11895">
    <property type="entry name" value="TRANSAMIDASE"/>
    <property type="match status" value="1"/>
</dbReference>
<evidence type="ECO:0000313" key="12">
    <source>
        <dbReference type="EMBL" id="QDU23239.1"/>
    </source>
</evidence>
<feature type="domain" description="Amidase" evidence="11">
    <location>
        <begin position="24"/>
        <end position="467"/>
    </location>
</feature>
<dbReference type="Pfam" id="PF01425">
    <property type="entry name" value="Amidase"/>
    <property type="match status" value="1"/>
</dbReference>
<evidence type="ECO:0000256" key="1">
    <source>
        <dbReference type="ARBA" id="ARBA00008069"/>
    </source>
</evidence>
<feature type="active site" description="Charge relay system" evidence="10">
    <location>
        <position position="154"/>
    </location>
</feature>
<dbReference type="GO" id="GO:0050567">
    <property type="term" value="F:glutaminyl-tRNA synthase (glutamine-hydrolyzing) activity"/>
    <property type="evidence" value="ECO:0007669"/>
    <property type="project" value="UniProtKB-UniRule"/>
</dbReference>
<dbReference type="GO" id="GO:0016740">
    <property type="term" value="F:transferase activity"/>
    <property type="evidence" value="ECO:0007669"/>
    <property type="project" value="UniProtKB-KW"/>
</dbReference>
<keyword evidence="7 10" id="KW-0067">ATP-binding</keyword>
<dbReference type="GO" id="GO:0006412">
    <property type="term" value="P:translation"/>
    <property type="evidence" value="ECO:0007669"/>
    <property type="project" value="UniProtKB-UniRule"/>
</dbReference>
<evidence type="ECO:0000256" key="2">
    <source>
        <dbReference type="ARBA" id="ARBA00011123"/>
    </source>
</evidence>
<dbReference type="InterPro" id="IPR023631">
    <property type="entry name" value="Amidase_dom"/>
</dbReference>
<dbReference type="AlphaFoldDB" id="A0A517Y0F5"/>
<accession>A0A517Y0F5</accession>
<gene>
    <name evidence="12" type="primary">gatA_3</name>
    <name evidence="10" type="synonym">gatA</name>
    <name evidence="12" type="ORF">ETAA1_52310</name>
</gene>
<dbReference type="InterPro" id="IPR000120">
    <property type="entry name" value="Amidase"/>
</dbReference>
<dbReference type="SUPFAM" id="SSF75304">
    <property type="entry name" value="Amidase signature (AS) enzymes"/>
    <property type="match status" value="1"/>
</dbReference>
<dbReference type="OrthoDB" id="9811471at2"/>
<dbReference type="KEGG" id="uli:ETAA1_52310"/>
<evidence type="ECO:0000256" key="3">
    <source>
        <dbReference type="ARBA" id="ARBA00012739"/>
    </source>
</evidence>
<dbReference type="GO" id="GO:0005524">
    <property type="term" value="F:ATP binding"/>
    <property type="evidence" value="ECO:0007669"/>
    <property type="project" value="UniProtKB-KW"/>
</dbReference>
<dbReference type="EMBL" id="CP036273">
    <property type="protein sequence ID" value="QDU23239.1"/>
    <property type="molecule type" value="Genomic_DNA"/>
</dbReference>
<dbReference type="PANTHER" id="PTHR11895:SF151">
    <property type="entry name" value="GLUTAMYL-TRNA(GLN) AMIDOTRANSFERASE SUBUNIT A"/>
    <property type="match status" value="1"/>
</dbReference>
<evidence type="ECO:0000256" key="7">
    <source>
        <dbReference type="ARBA" id="ARBA00022840"/>
    </source>
</evidence>
<keyword evidence="5 10" id="KW-0436">Ligase</keyword>
<feature type="active site" description="Charge relay system" evidence="10">
    <location>
        <position position="79"/>
    </location>
</feature>
<reference evidence="12 13" key="1">
    <citation type="submission" date="2019-02" db="EMBL/GenBank/DDBJ databases">
        <title>Deep-cultivation of Planctomycetes and their phenomic and genomic characterization uncovers novel biology.</title>
        <authorList>
            <person name="Wiegand S."/>
            <person name="Jogler M."/>
            <person name="Boedeker C."/>
            <person name="Pinto D."/>
            <person name="Vollmers J."/>
            <person name="Rivas-Marin E."/>
            <person name="Kohn T."/>
            <person name="Peeters S.H."/>
            <person name="Heuer A."/>
            <person name="Rast P."/>
            <person name="Oberbeckmann S."/>
            <person name="Bunk B."/>
            <person name="Jeske O."/>
            <person name="Meyerdierks A."/>
            <person name="Storesund J.E."/>
            <person name="Kallscheuer N."/>
            <person name="Luecker S."/>
            <person name="Lage O.M."/>
            <person name="Pohl T."/>
            <person name="Merkel B.J."/>
            <person name="Hornburger P."/>
            <person name="Mueller R.-W."/>
            <person name="Bruemmer F."/>
            <person name="Labrenz M."/>
            <person name="Spormann A.M."/>
            <person name="Op den Camp H."/>
            <person name="Overmann J."/>
            <person name="Amann R."/>
            <person name="Jetten M.S.M."/>
            <person name="Mascher T."/>
            <person name="Medema M.H."/>
            <person name="Devos D.P."/>
            <person name="Kaster A.-K."/>
            <person name="Ovreas L."/>
            <person name="Rohde M."/>
            <person name="Galperin M.Y."/>
            <person name="Jogler C."/>
        </authorList>
    </citation>
    <scope>NUCLEOTIDE SEQUENCE [LARGE SCALE GENOMIC DNA]</scope>
    <source>
        <strain evidence="12 13">ETA_A1</strain>
    </source>
</reference>
<dbReference type="InterPro" id="IPR036928">
    <property type="entry name" value="AS_sf"/>
</dbReference>
<dbReference type="Proteomes" id="UP000319576">
    <property type="component" value="Chromosome"/>
</dbReference>
<evidence type="ECO:0000256" key="5">
    <source>
        <dbReference type="ARBA" id="ARBA00022598"/>
    </source>
</evidence>
<evidence type="ECO:0000256" key="10">
    <source>
        <dbReference type="HAMAP-Rule" id="MF_00120"/>
    </source>
</evidence>
<dbReference type="GO" id="GO:0030956">
    <property type="term" value="C:glutamyl-tRNA(Gln) amidotransferase complex"/>
    <property type="evidence" value="ECO:0007669"/>
    <property type="project" value="InterPro"/>
</dbReference>
<dbReference type="PROSITE" id="PS00571">
    <property type="entry name" value="AMIDASES"/>
    <property type="match status" value="1"/>
</dbReference>